<protein>
    <submittedName>
        <fullName evidence="1">Uncharacterized protein</fullName>
    </submittedName>
</protein>
<dbReference type="SUPFAM" id="SSF47266">
    <property type="entry name" value="4-helical cytokines"/>
    <property type="match status" value="1"/>
</dbReference>
<dbReference type="InterPro" id="IPR009079">
    <property type="entry name" value="4_helix_cytokine-like_core"/>
</dbReference>
<name>A0A5C6MYZ1_9TELE</name>
<evidence type="ECO:0000313" key="1">
    <source>
        <dbReference type="EMBL" id="TWW60213.1"/>
    </source>
</evidence>
<comment type="caution">
    <text evidence="1">The sequence shown here is derived from an EMBL/GenBank/DDBJ whole genome shotgun (WGS) entry which is preliminary data.</text>
</comment>
<dbReference type="EMBL" id="RHFK02000018">
    <property type="protein sequence ID" value="TWW60213.1"/>
    <property type="molecule type" value="Genomic_DNA"/>
</dbReference>
<sequence>MFVCAGVLMQCSDAGTALSKHAAAGSCNLKDLSTLTKHLLRLSLNSYDGANGESLGTWTPGFSELEVQTNSTVNGTNVQCSLLFVVQGLKEILKDQKEDLNPHDYSLHKDLKDSIFTTNSLKACAKQILGGDCSPAPPPPKIPITYFDRKQWSRTLLETAEIYISWLEHQIGSLTKLQSRRTLMQKP</sequence>
<organism evidence="1 2">
    <name type="scientific">Takifugu flavidus</name>
    <name type="common">sansaifugu</name>
    <dbReference type="NCBI Taxonomy" id="433684"/>
    <lineage>
        <taxon>Eukaryota</taxon>
        <taxon>Metazoa</taxon>
        <taxon>Chordata</taxon>
        <taxon>Craniata</taxon>
        <taxon>Vertebrata</taxon>
        <taxon>Euteleostomi</taxon>
        <taxon>Actinopterygii</taxon>
        <taxon>Neopterygii</taxon>
        <taxon>Teleostei</taxon>
        <taxon>Neoteleostei</taxon>
        <taxon>Acanthomorphata</taxon>
        <taxon>Eupercaria</taxon>
        <taxon>Tetraodontiformes</taxon>
        <taxon>Tetradontoidea</taxon>
        <taxon>Tetraodontidae</taxon>
        <taxon>Takifugu</taxon>
    </lineage>
</organism>
<proteinExistence type="predicted"/>
<evidence type="ECO:0000313" key="2">
    <source>
        <dbReference type="Proteomes" id="UP000324091"/>
    </source>
</evidence>
<dbReference type="Proteomes" id="UP000324091">
    <property type="component" value="Chromosome 5"/>
</dbReference>
<dbReference type="AlphaFoldDB" id="A0A5C6MYZ1"/>
<accession>A0A5C6MYZ1</accession>
<keyword evidence="2" id="KW-1185">Reference proteome</keyword>
<reference evidence="1 2" key="1">
    <citation type="submission" date="2019-04" db="EMBL/GenBank/DDBJ databases">
        <title>Chromosome genome assembly for Takifugu flavidus.</title>
        <authorList>
            <person name="Xiao S."/>
        </authorList>
    </citation>
    <scope>NUCLEOTIDE SEQUENCE [LARGE SCALE GENOMIC DNA]</scope>
    <source>
        <strain evidence="1">HTHZ2018</strain>
        <tissue evidence="1">Muscle</tissue>
    </source>
</reference>
<gene>
    <name evidence="1" type="ORF">D4764_05G0003030</name>
</gene>